<accession>A0A6G8RA19</accession>
<evidence type="ECO:0000313" key="2">
    <source>
        <dbReference type="Proteomes" id="UP000502222"/>
    </source>
</evidence>
<reference evidence="2" key="1">
    <citation type="submission" date="2020-02" db="EMBL/GenBank/DDBJ databases">
        <authorList>
            <person name="Olsen N.S."/>
            <person name="Forero-Junco L."/>
            <person name="Kot W."/>
            <person name="Hansen L.H."/>
        </authorList>
    </citation>
    <scope>NUCLEOTIDE SEQUENCE [LARGE SCALE GENOMIC DNA]</scope>
</reference>
<gene>
    <name evidence="1" type="ORF">emiel_9</name>
</gene>
<dbReference type="Proteomes" id="UP000502222">
    <property type="component" value="Genome"/>
</dbReference>
<protein>
    <submittedName>
        <fullName evidence="1">Uncharacterized protein</fullName>
    </submittedName>
</protein>
<proteinExistence type="predicted"/>
<evidence type="ECO:0000313" key="1">
    <source>
        <dbReference type="EMBL" id="QIN98232.1"/>
    </source>
</evidence>
<sequence length="100" mass="11377">MKLNNITSDVEMQVTIMSIVEDMCQVCIESNICYDNVQQLFVELITGAEITDNKLLIDLVRERLILIGENFAADGFNEIYHDDFRHLLKVVQAVENASAK</sequence>
<dbReference type="EMBL" id="MT074434">
    <property type="protein sequence ID" value="QIN98232.1"/>
    <property type="molecule type" value="Genomic_DNA"/>
</dbReference>
<organism evidence="1 2">
    <name type="scientific">Salmonella phage emiel</name>
    <dbReference type="NCBI Taxonomy" id="2713295"/>
    <lineage>
        <taxon>Viruses</taxon>
        <taxon>Duplodnaviria</taxon>
        <taxon>Heunggongvirae</taxon>
        <taxon>Uroviricota</taxon>
        <taxon>Caudoviricetes</taxon>
        <taxon>Rosemountvirus</taxon>
        <taxon>Rosemountvirus yarpen</taxon>
    </lineage>
</organism>
<name>A0A6G8RA19_9CAUD</name>